<dbReference type="InterPro" id="IPR035644">
    <property type="entry name" value="MraZ_C"/>
</dbReference>
<evidence type="ECO:0000256" key="6">
    <source>
        <dbReference type="ARBA" id="ARBA00023163"/>
    </source>
</evidence>
<sequence>MAFPSRYRERLQSLCDGELVLTVDRDHCLLVYPMPEWETIERKLVELPALNRTARRLQRLLIGHATDCQLDGNGRILVPPPLREFAGLDKRTVLIGQGNKFELWDEDEWLRRRDEWLAEASEEEDLPEELEALSL</sequence>
<evidence type="ECO:0000256" key="1">
    <source>
        <dbReference type="ARBA" id="ARBA00013860"/>
    </source>
</evidence>
<evidence type="ECO:0000256" key="4">
    <source>
        <dbReference type="ARBA" id="ARBA00023015"/>
    </source>
</evidence>
<dbReference type="InterPro" id="IPR007159">
    <property type="entry name" value="SpoVT-AbrB_dom"/>
</dbReference>
<dbReference type="InterPro" id="IPR035642">
    <property type="entry name" value="MraZ_N"/>
</dbReference>
<dbReference type="SUPFAM" id="SSF89447">
    <property type="entry name" value="AbrB/MazE/MraZ-like"/>
    <property type="match status" value="1"/>
</dbReference>
<name>A0A5B8R8E5_9ZZZZ</name>
<evidence type="ECO:0000259" key="7">
    <source>
        <dbReference type="PROSITE" id="PS51740"/>
    </source>
</evidence>
<dbReference type="InterPro" id="IPR003444">
    <property type="entry name" value="MraZ"/>
</dbReference>
<dbReference type="PANTHER" id="PTHR34701">
    <property type="entry name" value="TRANSCRIPTIONAL REGULATOR MRAZ"/>
    <property type="match status" value="1"/>
</dbReference>
<dbReference type="Pfam" id="PF02381">
    <property type="entry name" value="MraZ"/>
    <property type="match status" value="2"/>
</dbReference>
<dbReference type="GO" id="GO:2000143">
    <property type="term" value="P:negative regulation of DNA-templated transcription initiation"/>
    <property type="evidence" value="ECO:0007669"/>
    <property type="project" value="TreeGrafter"/>
</dbReference>
<organism evidence="8">
    <name type="scientific">uncultured organism</name>
    <dbReference type="NCBI Taxonomy" id="155900"/>
    <lineage>
        <taxon>unclassified sequences</taxon>
        <taxon>environmental samples</taxon>
    </lineage>
</organism>
<keyword evidence="2" id="KW-0963">Cytoplasm</keyword>
<dbReference type="GO" id="GO:0000976">
    <property type="term" value="F:transcription cis-regulatory region binding"/>
    <property type="evidence" value="ECO:0007669"/>
    <property type="project" value="TreeGrafter"/>
</dbReference>
<keyword evidence="6" id="KW-0804">Transcription</keyword>
<proteinExistence type="inferred from homology"/>
<evidence type="ECO:0000256" key="2">
    <source>
        <dbReference type="ARBA" id="ARBA00022490"/>
    </source>
</evidence>
<dbReference type="HAMAP" id="MF_01008">
    <property type="entry name" value="MraZ"/>
    <property type="match status" value="1"/>
</dbReference>
<evidence type="ECO:0000256" key="3">
    <source>
        <dbReference type="ARBA" id="ARBA00022737"/>
    </source>
</evidence>
<dbReference type="InterPro" id="IPR038619">
    <property type="entry name" value="MraZ_sf"/>
</dbReference>
<feature type="domain" description="SpoVT-AbrB" evidence="7">
    <location>
        <begin position="1"/>
        <end position="36"/>
    </location>
</feature>
<dbReference type="CDD" id="cd16320">
    <property type="entry name" value="MraZ_N"/>
    <property type="match status" value="1"/>
</dbReference>
<dbReference type="Gene3D" id="3.40.1550.20">
    <property type="entry name" value="Transcriptional regulator MraZ domain"/>
    <property type="match status" value="1"/>
</dbReference>
<keyword evidence="5" id="KW-0238">DNA-binding</keyword>
<dbReference type="EMBL" id="MN079092">
    <property type="protein sequence ID" value="QEA04970.1"/>
    <property type="molecule type" value="Genomic_DNA"/>
</dbReference>
<dbReference type="PROSITE" id="PS51740">
    <property type="entry name" value="SPOVT_ABRB"/>
    <property type="match status" value="2"/>
</dbReference>
<protein>
    <recommendedName>
        <fullName evidence="1">Transcriptional regulator MraZ</fullName>
    </recommendedName>
</protein>
<dbReference type="InterPro" id="IPR037914">
    <property type="entry name" value="SpoVT-AbrB_sf"/>
</dbReference>
<gene>
    <name evidence="8" type="primary">mraZ</name>
    <name evidence="8" type="ORF">KBTEX_01288</name>
</gene>
<dbReference type="CDD" id="cd16321">
    <property type="entry name" value="MraZ_C"/>
    <property type="match status" value="1"/>
</dbReference>
<accession>A0A5B8R8E5</accession>
<reference evidence="8" key="1">
    <citation type="submission" date="2019-06" db="EMBL/GenBank/DDBJ databases">
        <authorList>
            <person name="Murdoch R.W."/>
            <person name="Fathepure B."/>
        </authorList>
    </citation>
    <scope>NUCLEOTIDE SEQUENCE</scope>
</reference>
<keyword evidence="3" id="KW-0677">Repeat</keyword>
<keyword evidence="4" id="KW-0805">Transcription regulation</keyword>
<dbReference type="InterPro" id="IPR020603">
    <property type="entry name" value="MraZ_dom"/>
</dbReference>
<dbReference type="GO" id="GO:0003700">
    <property type="term" value="F:DNA-binding transcription factor activity"/>
    <property type="evidence" value="ECO:0007669"/>
    <property type="project" value="InterPro"/>
</dbReference>
<dbReference type="NCBIfam" id="TIGR00242">
    <property type="entry name" value="division/cell wall cluster transcriptional repressor MraZ"/>
    <property type="match status" value="1"/>
</dbReference>
<evidence type="ECO:0000256" key="5">
    <source>
        <dbReference type="ARBA" id="ARBA00023125"/>
    </source>
</evidence>
<dbReference type="PANTHER" id="PTHR34701:SF1">
    <property type="entry name" value="TRANSCRIPTIONAL REGULATOR MRAZ"/>
    <property type="match status" value="1"/>
</dbReference>
<dbReference type="AlphaFoldDB" id="A0A5B8R8E5"/>
<evidence type="ECO:0000313" key="8">
    <source>
        <dbReference type="EMBL" id="QEA04970.1"/>
    </source>
</evidence>
<feature type="domain" description="SpoVT-AbrB" evidence="7">
    <location>
        <begin position="65"/>
        <end position="108"/>
    </location>
</feature>